<reference evidence="1 2" key="1">
    <citation type="submission" date="2019-01" db="EMBL/GenBank/DDBJ databases">
        <title>Genome sequences of Streptomyces and Rhizobium isolates collected from root and soil.</title>
        <authorList>
            <person name="Chhettri S."/>
            <person name="Sevigny J.L."/>
            <person name="Sen A."/>
            <person name="Ennis N."/>
            <person name="Tisa L."/>
        </authorList>
    </citation>
    <scope>NUCLEOTIDE SEQUENCE [LARGE SCALE GENOMIC DNA]</scope>
    <source>
        <strain evidence="1 2">San01</strain>
    </source>
</reference>
<dbReference type="OrthoDB" id="1623004at2"/>
<gene>
    <name evidence="1" type="ORF">EOT10_26370</name>
</gene>
<evidence type="ECO:0000313" key="2">
    <source>
        <dbReference type="Proteomes" id="UP000283128"/>
    </source>
</evidence>
<dbReference type="PANTHER" id="PTHR40087:SF1">
    <property type="entry name" value="PHENOLIC ACID DECARBOXYLASE PADC"/>
    <property type="match status" value="1"/>
</dbReference>
<dbReference type="SUPFAM" id="SSF50814">
    <property type="entry name" value="Lipocalins"/>
    <property type="match status" value="1"/>
</dbReference>
<proteinExistence type="predicted"/>
<sequence length="180" mass="20551">METTRPAYPTTVERPVPTQDLSGAVGHRFIYTYANGWQYEMYVKNATTIDYRIHTGHVGGRWVKDQRVDLAMLTRGVYKISWNEPTGTSVCVTVVPAERVLHGVIFFPDWIKDHGERTVLFQNDHLDEMRAFRDAGPTYPIYEVPEFARITLDEYVGEDDEKVISVAPGELPAGWSDRTN</sequence>
<dbReference type="GO" id="GO:0016831">
    <property type="term" value="F:carboxy-lyase activity"/>
    <property type="evidence" value="ECO:0007669"/>
    <property type="project" value="InterPro"/>
</dbReference>
<dbReference type="InterPro" id="IPR008729">
    <property type="entry name" value="PA_de_COase"/>
</dbReference>
<dbReference type="EMBL" id="RZYA01000014">
    <property type="protein sequence ID" value="RVU20977.1"/>
    <property type="molecule type" value="Genomic_DNA"/>
</dbReference>
<keyword evidence="2" id="KW-1185">Reference proteome</keyword>
<name>A0A437PFD0_9ACTN</name>
<dbReference type="PANTHER" id="PTHR40087">
    <property type="entry name" value="PHENOLIC ACID DECARBOXYLASE PADC"/>
    <property type="match status" value="1"/>
</dbReference>
<dbReference type="Gene3D" id="2.40.128.20">
    <property type="match status" value="1"/>
</dbReference>
<protein>
    <submittedName>
        <fullName evidence="1">Phenolic acid decarboxylase</fullName>
    </submittedName>
</protein>
<accession>A0A437PFD0</accession>
<dbReference type="AlphaFoldDB" id="A0A437PFD0"/>
<dbReference type="Proteomes" id="UP000283128">
    <property type="component" value="Unassembled WGS sequence"/>
</dbReference>
<organism evidence="1 2">
    <name type="scientific">Streptomyces antnestii</name>
    <dbReference type="NCBI Taxonomy" id="2494256"/>
    <lineage>
        <taxon>Bacteria</taxon>
        <taxon>Bacillati</taxon>
        <taxon>Actinomycetota</taxon>
        <taxon>Actinomycetes</taxon>
        <taxon>Kitasatosporales</taxon>
        <taxon>Streptomycetaceae</taxon>
        <taxon>Streptomyces</taxon>
    </lineage>
</organism>
<comment type="caution">
    <text evidence="1">The sequence shown here is derived from an EMBL/GenBank/DDBJ whole genome shotgun (WGS) entry which is preliminary data.</text>
</comment>
<dbReference type="InterPro" id="IPR012674">
    <property type="entry name" value="Calycin"/>
</dbReference>
<dbReference type="Pfam" id="PF05870">
    <property type="entry name" value="PA_decarbox"/>
    <property type="match status" value="1"/>
</dbReference>
<dbReference type="CDD" id="cd14241">
    <property type="entry name" value="PAD"/>
    <property type="match status" value="1"/>
</dbReference>
<dbReference type="RefSeq" id="WP_127830930.1">
    <property type="nucleotide sequence ID" value="NZ_RZYA01000014.1"/>
</dbReference>
<evidence type="ECO:0000313" key="1">
    <source>
        <dbReference type="EMBL" id="RVU20977.1"/>
    </source>
</evidence>